<evidence type="ECO:0000313" key="10">
    <source>
        <dbReference type="EMBL" id="NME66832.1"/>
    </source>
</evidence>
<protein>
    <recommendedName>
        <fullName evidence="2">histidine kinase</fullName>
        <ecNumber evidence="2">2.7.13.3</ecNumber>
    </recommendedName>
</protein>
<evidence type="ECO:0000256" key="5">
    <source>
        <dbReference type="ARBA" id="ARBA00022692"/>
    </source>
</evidence>
<dbReference type="SUPFAM" id="SSF47384">
    <property type="entry name" value="Homodimeric domain of signal transducing histidine kinase"/>
    <property type="match status" value="1"/>
</dbReference>
<dbReference type="SMART" id="SM00387">
    <property type="entry name" value="HATPase_c"/>
    <property type="match status" value="1"/>
</dbReference>
<dbReference type="GO" id="GO:0000155">
    <property type="term" value="F:phosphorelay sensor kinase activity"/>
    <property type="evidence" value="ECO:0007669"/>
    <property type="project" value="InterPro"/>
</dbReference>
<dbReference type="EC" id="2.7.13.3" evidence="2"/>
<reference evidence="10 11" key="1">
    <citation type="submission" date="2020-04" db="EMBL/GenBank/DDBJ databases">
        <title>Flammeovirga sp. SR4, a novel species isolated from seawater.</title>
        <authorList>
            <person name="Wang X."/>
        </authorList>
    </citation>
    <scope>NUCLEOTIDE SEQUENCE [LARGE SCALE GENOMIC DNA]</scope>
    <source>
        <strain evidence="10 11">ATCC 23126</strain>
    </source>
</reference>
<feature type="transmembrane region" description="Helical" evidence="8">
    <location>
        <begin position="142"/>
        <end position="166"/>
    </location>
</feature>
<keyword evidence="5 8" id="KW-0812">Transmembrane</keyword>
<evidence type="ECO:0000256" key="6">
    <source>
        <dbReference type="ARBA" id="ARBA00022777"/>
    </source>
</evidence>
<dbReference type="InterPro" id="IPR036890">
    <property type="entry name" value="HATPase_C_sf"/>
</dbReference>
<dbReference type="RefSeq" id="WP_169654699.1">
    <property type="nucleotide sequence ID" value="NZ_JABANE010000005.1"/>
</dbReference>
<dbReference type="InterPro" id="IPR003661">
    <property type="entry name" value="HisK_dim/P_dom"/>
</dbReference>
<dbReference type="PANTHER" id="PTHR45436:SF5">
    <property type="entry name" value="SENSOR HISTIDINE KINASE TRCS"/>
    <property type="match status" value="1"/>
</dbReference>
<dbReference type="AlphaFoldDB" id="A0A7X9P0M4"/>
<keyword evidence="8" id="KW-0472">Membrane</keyword>
<evidence type="ECO:0000259" key="9">
    <source>
        <dbReference type="PROSITE" id="PS50109"/>
    </source>
</evidence>
<dbReference type="InterPro" id="IPR036097">
    <property type="entry name" value="HisK_dim/P_sf"/>
</dbReference>
<name>A0A7X9P0M4_9BACT</name>
<evidence type="ECO:0000256" key="8">
    <source>
        <dbReference type="SAM" id="Phobius"/>
    </source>
</evidence>
<evidence type="ECO:0000256" key="7">
    <source>
        <dbReference type="ARBA" id="ARBA00022989"/>
    </source>
</evidence>
<proteinExistence type="predicted"/>
<accession>A0A7X9P0M4</accession>
<dbReference type="SMART" id="SM00388">
    <property type="entry name" value="HisKA"/>
    <property type="match status" value="1"/>
</dbReference>
<sequence>MAKKRTFNLLSRITFFYLLFTLGVFLAYAQFLTSEADEFIDSDLNRRFSWIERKVKYHLDEGTHPDSLVGRSVSSIDIVSKRCKKTEYPVFEDVTVYHDELDRNLLHRKKIVLITSNEKLYRVEMNREVQNYYYFRDDIYELIIPSFIVLTILIVLSNAMLSGYFLQPFKRILEQMQLYKVGGEKQLEKVETNTTEFVEMQDLFSKMVERIDADYNHLKEYTEDIAHEMQTPLAIIRNKSEALMISEKLEEEDARTIKTIYDEANHISKIGSTLNLITKIENGEFTDIKEIDTKTEIEKQVEAIEELAELKNLKIEKDLIDNHKFQIDPYLFDIVLKNLLKNAIRYGSSEGPIKLKSTADEFKISNYGAPLIISEDQIFKRFVKGSTSSQSLGLGLALVSKICKVSNLEIQYSYHQKQHIFSIKTRKMNA</sequence>
<organism evidence="10 11">
    <name type="scientific">Flammeovirga aprica JL-4</name>
    <dbReference type="NCBI Taxonomy" id="694437"/>
    <lineage>
        <taxon>Bacteria</taxon>
        <taxon>Pseudomonadati</taxon>
        <taxon>Bacteroidota</taxon>
        <taxon>Cytophagia</taxon>
        <taxon>Cytophagales</taxon>
        <taxon>Flammeovirgaceae</taxon>
        <taxon>Flammeovirga</taxon>
    </lineage>
</organism>
<evidence type="ECO:0000256" key="4">
    <source>
        <dbReference type="ARBA" id="ARBA00022679"/>
    </source>
</evidence>
<keyword evidence="7 8" id="KW-1133">Transmembrane helix</keyword>
<dbReference type="PANTHER" id="PTHR45436">
    <property type="entry name" value="SENSOR HISTIDINE KINASE YKOH"/>
    <property type="match status" value="1"/>
</dbReference>
<dbReference type="Proteomes" id="UP000576082">
    <property type="component" value="Unassembled WGS sequence"/>
</dbReference>
<feature type="domain" description="Histidine kinase" evidence="9">
    <location>
        <begin position="224"/>
        <end position="412"/>
    </location>
</feature>
<dbReference type="InterPro" id="IPR003594">
    <property type="entry name" value="HATPase_dom"/>
</dbReference>
<dbReference type="Gene3D" id="1.10.287.130">
    <property type="match status" value="1"/>
</dbReference>
<keyword evidence="4" id="KW-0808">Transferase</keyword>
<dbReference type="PROSITE" id="PS50109">
    <property type="entry name" value="HIS_KIN"/>
    <property type="match status" value="1"/>
</dbReference>
<dbReference type="Pfam" id="PF02518">
    <property type="entry name" value="HATPase_c"/>
    <property type="match status" value="1"/>
</dbReference>
<dbReference type="InterPro" id="IPR050428">
    <property type="entry name" value="TCS_sensor_his_kinase"/>
</dbReference>
<dbReference type="GO" id="GO:0005886">
    <property type="term" value="C:plasma membrane"/>
    <property type="evidence" value="ECO:0007669"/>
    <property type="project" value="TreeGrafter"/>
</dbReference>
<gene>
    <name evidence="10" type="ORF">HHU12_02540</name>
</gene>
<comment type="catalytic activity">
    <reaction evidence="1">
        <text>ATP + protein L-histidine = ADP + protein N-phospho-L-histidine.</text>
        <dbReference type="EC" id="2.7.13.3"/>
    </reaction>
</comment>
<keyword evidence="3" id="KW-0597">Phosphoprotein</keyword>
<evidence type="ECO:0000256" key="1">
    <source>
        <dbReference type="ARBA" id="ARBA00000085"/>
    </source>
</evidence>
<keyword evidence="6 10" id="KW-0418">Kinase</keyword>
<dbReference type="EMBL" id="JABANE010000005">
    <property type="protein sequence ID" value="NME66832.1"/>
    <property type="molecule type" value="Genomic_DNA"/>
</dbReference>
<dbReference type="SUPFAM" id="SSF55874">
    <property type="entry name" value="ATPase domain of HSP90 chaperone/DNA topoisomerase II/histidine kinase"/>
    <property type="match status" value="1"/>
</dbReference>
<evidence type="ECO:0000313" key="11">
    <source>
        <dbReference type="Proteomes" id="UP000576082"/>
    </source>
</evidence>
<dbReference type="CDD" id="cd00082">
    <property type="entry name" value="HisKA"/>
    <property type="match status" value="1"/>
</dbReference>
<comment type="caution">
    <text evidence="10">The sequence shown here is derived from an EMBL/GenBank/DDBJ whole genome shotgun (WGS) entry which is preliminary data.</text>
</comment>
<dbReference type="Gene3D" id="3.30.565.10">
    <property type="entry name" value="Histidine kinase-like ATPase, C-terminal domain"/>
    <property type="match status" value="1"/>
</dbReference>
<dbReference type="InterPro" id="IPR005467">
    <property type="entry name" value="His_kinase_dom"/>
</dbReference>
<evidence type="ECO:0000256" key="3">
    <source>
        <dbReference type="ARBA" id="ARBA00022553"/>
    </source>
</evidence>
<keyword evidence="11" id="KW-1185">Reference proteome</keyword>
<dbReference type="Pfam" id="PF00512">
    <property type="entry name" value="HisKA"/>
    <property type="match status" value="1"/>
</dbReference>
<evidence type="ECO:0000256" key="2">
    <source>
        <dbReference type="ARBA" id="ARBA00012438"/>
    </source>
</evidence>